<dbReference type="GO" id="GO:0046872">
    <property type="term" value="F:metal ion binding"/>
    <property type="evidence" value="ECO:0007669"/>
    <property type="project" value="UniProtKB-KW"/>
</dbReference>
<dbReference type="Gene3D" id="1.10.1280.10">
    <property type="entry name" value="Di-copper center containing domain from catechol oxidase"/>
    <property type="match status" value="1"/>
</dbReference>
<dbReference type="PANTHER" id="PTHR11474">
    <property type="entry name" value="TYROSINASE FAMILY MEMBER"/>
    <property type="match status" value="1"/>
</dbReference>
<evidence type="ECO:0000256" key="2">
    <source>
        <dbReference type="ARBA" id="ARBA00023002"/>
    </source>
</evidence>
<evidence type="ECO:0000313" key="6">
    <source>
        <dbReference type="EMBL" id="USP79005.1"/>
    </source>
</evidence>
<keyword evidence="2" id="KW-0560">Oxidoreductase</keyword>
<dbReference type="VEuPathDB" id="FungiDB:yc1106_06279"/>
<dbReference type="EMBL" id="CP089277">
    <property type="protein sequence ID" value="USP79005.1"/>
    <property type="molecule type" value="Genomic_DNA"/>
</dbReference>
<dbReference type="Pfam" id="PF00264">
    <property type="entry name" value="Tyrosinase"/>
    <property type="match status" value="1"/>
</dbReference>
<feature type="chain" id="PRO_5040470519" description="Tyrosinase copper-binding domain-containing protein" evidence="3">
    <location>
        <begin position="20"/>
        <end position="384"/>
    </location>
</feature>
<organism evidence="6 7">
    <name type="scientific">Curvularia clavata</name>
    <dbReference type="NCBI Taxonomy" id="95742"/>
    <lineage>
        <taxon>Eukaryota</taxon>
        <taxon>Fungi</taxon>
        <taxon>Dikarya</taxon>
        <taxon>Ascomycota</taxon>
        <taxon>Pezizomycotina</taxon>
        <taxon>Dothideomycetes</taxon>
        <taxon>Pleosporomycetidae</taxon>
        <taxon>Pleosporales</taxon>
        <taxon>Pleosporineae</taxon>
        <taxon>Pleosporaceae</taxon>
        <taxon>Curvularia</taxon>
    </lineage>
</organism>
<dbReference type="AlphaFoldDB" id="A0A9Q8ZB76"/>
<feature type="signal peptide" evidence="3">
    <location>
        <begin position="1"/>
        <end position="19"/>
    </location>
</feature>
<keyword evidence="3" id="KW-0732">Signal</keyword>
<dbReference type="PRINTS" id="PR00092">
    <property type="entry name" value="TYROSINASE"/>
</dbReference>
<dbReference type="GO" id="GO:0016491">
    <property type="term" value="F:oxidoreductase activity"/>
    <property type="evidence" value="ECO:0007669"/>
    <property type="project" value="UniProtKB-KW"/>
</dbReference>
<dbReference type="InterPro" id="IPR008922">
    <property type="entry name" value="Di-copper_centre_dom_sf"/>
</dbReference>
<evidence type="ECO:0000259" key="4">
    <source>
        <dbReference type="PROSITE" id="PS00497"/>
    </source>
</evidence>
<accession>A0A9Q8ZB76</accession>
<dbReference type="InterPro" id="IPR002227">
    <property type="entry name" value="Tyrosinase_Cu-bd"/>
</dbReference>
<evidence type="ECO:0000313" key="7">
    <source>
        <dbReference type="Proteomes" id="UP001056012"/>
    </source>
</evidence>
<dbReference type="InterPro" id="IPR050316">
    <property type="entry name" value="Tyrosinase/Hemocyanin"/>
</dbReference>
<sequence>MRFFGVPTAVLALAGVVQSAALQRRDLLQDLQDQAIAALKEAEANGSIGKRSSCSVFNAPARRNWDHLTAKERKAYISAVKCMQSLPSKSDPALVPGAKTRFDDFVGQHINQTRSIHGTGNFLSWHRYFTYAYELTLREECGYTGYQPYWNWFSYQDDITKSPVFDGSETSMGGDGSFVQHNGSIAGGGNIALPSGNGGGCIASGPFAGVQLNMGPVSPGMDGEVKVASPLDYNPRCAKRDITSYAAKTWLTVDNLRNITIGAASKNIATFQDELQGRFGDKFLGLHAAGHYVMGGDGSDFYSSPNDPVFYLHHAMVDRVWWIWQALHLDQAATIAGNVAAFQPNSAKTTLKDIIQTNWLNVEPKRIEELLSTLDGEPFCYIYL</sequence>
<evidence type="ECO:0000259" key="5">
    <source>
        <dbReference type="PROSITE" id="PS00498"/>
    </source>
</evidence>
<dbReference type="Proteomes" id="UP001056012">
    <property type="component" value="Chromosome 4"/>
</dbReference>
<dbReference type="PROSITE" id="PS00498">
    <property type="entry name" value="TYROSINASE_2"/>
    <property type="match status" value="1"/>
</dbReference>
<keyword evidence="7" id="KW-1185">Reference proteome</keyword>
<feature type="domain" description="Tyrosinase copper-binding" evidence="5">
    <location>
        <begin position="307"/>
        <end position="318"/>
    </location>
</feature>
<name>A0A9Q8ZB76_CURCL</name>
<evidence type="ECO:0000256" key="3">
    <source>
        <dbReference type="SAM" id="SignalP"/>
    </source>
</evidence>
<reference evidence="6" key="1">
    <citation type="submission" date="2021-12" db="EMBL/GenBank/DDBJ databases">
        <title>Curvularia clavata genome.</title>
        <authorList>
            <person name="Cao Y."/>
        </authorList>
    </citation>
    <scope>NUCLEOTIDE SEQUENCE</scope>
    <source>
        <strain evidence="6">Yc1106</strain>
    </source>
</reference>
<proteinExistence type="predicted"/>
<dbReference type="SUPFAM" id="SSF48056">
    <property type="entry name" value="Di-copper centre-containing domain"/>
    <property type="match status" value="1"/>
</dbReference>
<gene>
    <name evidence="6" type="ORF">yc1106_06279</name>
</gene>
<dbReference type="PANTHER" id="PTHR11474:SF125">
    <property type="entry name" value="N-ACETYL-6-HYDROXYTRYPTOPHAN OXIDASE IVOB-RELATED"/>
    <property type="match status" value="1"/>
</dbReference>
<dbReference type="OrthoDB" id="6132182at2759"/>
<evidence type="ECO:0000256" key="1">
    <source>
        <dbReference type="ARBA" id="ARBA00022723"/>
    </source>
</evidence>
<feature type="domain" description="Tyrosinase copper-binding" evidence="4">
    <location>
        <begin position="117"/>
        <end position="134"/>
    </location>
</feature>
<dbReference type="PROSITE" id="PS00497">
    <property type="entry name" value="TYROSINASE_1"/>
    <property type="match status" value="1"/>
</dbReference>
<protein>
    <recommendedName>
        <fullName evidence="4 5">Tyrosinase copper-binding domain-containing protein</fullName>
    </recommendedName>
</protein>
<keyword evidence="1" id="KW-0479">Metal-binding</keyword>